<dbReference type="EMBL" id="CP013444">
    <property type="protein sequence ID" value="AOK19383.1"/>
    <property type="molecule type" value="Genomic_DNA"/>
</dbReference>
<organism evidence="1 2">
    <name type="scientific">Burkholderia cepacia</name>
    <name type="common">Pseudomonas cepacia</name>
    <dbReference type="NCBI Taxonomy" id="292"/>
    <lineage>
        <taxon>Bacteria</taxon>
        <taxon>Pseudomonadati</taxon>
        <taxon>Pseudomonadota</taxon>
        <taxon>Betaproteobacteria</taxon>
        <taxon>Burkholderiales</taxon>
        <taxon>Burkholderiaceae</taxon>
        <taxon>Burkholderia</taxon>
        <taxon>Burkholderia cepacia complex</taxon>
    </lineage>
</organism>
<accession>A0A1B4PZL4</accession>
<protein>
    <submittedName>
        <fullName evidence="1">Uncharacterized protein</fullName>
    </submittedName>
</protein>
<dbReference type="Proteomes" id="UP000094776">
    <property type="component" value="Chromosome 2"/>
</dbReference>
<evidence type="ECO:0000313" key="2">
    <source>
        <dbReference type="Proteomes" id="UP000094776"/>
    </source>
</evidence>
<evidence type="ECO:0000313" key="1">
    <source>
        <dbReference type="EMBL" id="AOK19383.1"/>
    </source>
</evidence>
<proteinExistence type="predicted"/>
<sequence length="83" mass="9115">MIRQSSIANVIASAAYCGASGADGVMNWGKNAEKNRYPFGLVTAVRKLFRKIAELFSRLVSPCVLARFNAPFDINSLTPMYAR</sequence>
<dbReference type="AlphaFoldDB" id="A0A1B4PZL4"/>
<reference evidence="1 2" key="1">
    <citation type="submission" date="2015-12" db="EMBL/GenBank/DDBJ databases">
        <title>Diversity of Burkholderia near neighbor genomes.</title>
        <authorList>
            <person name="Sahl J."/>
            <person name="Wagner D."/>
            <person name="Keim P."/>
        </authorList>
    </citation>
    <scope>NUCLEOTIDE SEQUENCE [LARGE SCALE GENOMIC DNA]</scope>
    <source>
        <strain evidence="1 2">MSMB1184WGS</strain>
    </source>
</reference>
<gene>
    <name evidence="1" type="ORF">WT26_26095</name>
</gene>
<name>A0A1B4PZL4_BURCE</name>